<dbReference type="EMBL" id="FJ600257">
    <property type="protein sequence ID" value="ACU45265.1"/>
    <property type="molecule type" value="mRNA"/>
</dbReference>
<sequence length="130" mass="14497">CQAYSDPTKGSLLAVQGQEHDHCNLAVLSICRGGVLTGRQDVESFFDALDYLAMSVQGFPKFEALGPPLRNTPLHLKFRHMTESQRSAAVKLLRDLTRGTMRLPSTGSELVELFEERGLASHYHRGRGNW</sequence>
<accession>E8Z735</accession>
<name>E8Z735_KARVE</name>
<proteinExistence type="evidence at transcript level"/>
<protein>
    <submittedName>
        <fullName evidence="1">Uncharacterized protein</fullName>
    </submittedName>
</protein>
<reference evidence="1" key="1">
    <citation type="submission" date="2008-12" db="EMBL/GenBank/DDBJ databases">
        <authorList>
            <person name="Zhang H."/>
            <person name="Lin S."/>
        </authorList>
    </citation>
    <scope>NUCLEOTIDE SEQUENCE</scope>
    <source>
        <strain evidence="1">CCMP1975</strain>
    </source>
</reference>
<reference evidence="1" key="2">
    <citation type="book" date="2010" name="PROCEEDINGS OF 13TH INTERNATIONAL CONFERENCE ON HARMFUL ALGAE" publisher="International Society For The Study of Harmful Algae" city="Hong Kong, China">
        <title>Dinoflagellate meta-transcriptomics enabled by spliced leader.</title>
        <editorList>
            <person name="Unknown A."/>
        </editorList>
        <authorList>
            <person name="Lin S."/>
            <person name="Zhang H."/>
        </authorList>
    </citation>
    <scope>NUCLEOTIDE SEQUENCE</scope>
    <source>
        <strain evidence="1">CCMP1975</strain>
    </source>
</reference>
<feature type="non-terminal residue" evidence="1">
    <location>
        <position position="1"/>
    </location>
</feature>
<evidence type="ECO:0000313" key="1">
    <source>
        <dbReference type="EMBL" id="ACU45265.1"/>
    </source>
</evidence>
<dbReference type="AlphaFoldDB" id="E8Z735"/>
<organism evidence="1">
    <name type="scientific">Karlodinium veneficum</name>
    <name type="common">Dinoflagellate</name>
    <name type="synonym">Karlodinium micrum</name>
    <dbReference type="NCBI Taxonomy" id="407301"/>
    <lineage>
        <taxon>Eukaryota</taxon>
        <taxon>Sar</taxon>
        <taxon>Alveolata</taxon>
        <taxon>Dinophyceae</taxon>
        <taxon>Gymnodiniales</taxon>
        <taxon>Kareniaceae</taxon>
        <taxon>Karlodinium</taxon>
    </lineage>
</organism>